<dbReference type="AlphaFoldDB" id="A0A438BR01"/>
<dbReference type="Proteomes" id="UP000288805">
    <property type="component" value="Unassembled WGS sequence"/>
</dbReference>
<evidence type="ECO:0000256" key="1">
    <source>
        <dbReference type="SAM" id="MobiDB-lite"/>
    </source>
</evidence>
<feature type="region of interest" description="Disordered" evidence="1">
    <location>
        <begin position="1"/>
        <end position="29"/>
    </location>
</feature>
<feature type="region of interest" description="Disordered" evidence="1">
    <location>
        <begin position="49"/>
        <end position="82"/>
    </location>
</feature>
<feature type="compositionally biased region" description="Polar residues" evidence="1">
    <location>
        <begin position="7"/>
        <end position="16"/>
    </location>
</feature>
<name>A0A438BR01_VITVI</name>
<proteinExistence type="predicted"/>
<feature type="compositionally biased region" description="Basic and acidic residues" evidence="1">
    <location>
        <begin position="17"/>
        <end position="29"/>
    </location>
</feature>
<accession>A0A438BR01</accession>
<gene>
    <name evidence="2" type="ORF">CK203_107973</name>
</gene>
<dbReference type="EMBL" id="QGNW01002654">
    <property type="protein sequence ID" value="RVW13394.1"/>
    <property type="molecule type" value="Genomic_DNA"/>
</dbReference>
<protein>
    <submittedName>
        <fullName evidence="2">Uncharacterized protein</fullName>
    </submittedName>
</protein>
<sequence>MQEKENSPSQPYQNSKGIHEVEAQKGESSMVKEVKTVITLSGKEVDLPTCKLEHKEESETEKEKGEEIKGKKKGKSIDEDDYDFDIDEDPRRIVIKEEMMKKHMPPLFFQAFCEALFWHTSTISHHSSPRFAAAKWLRNLHALKSSISQPRLHFAGYFEAVKPLFGTRVPFGSPVHSFRSCKMAAKPPHLKILQRAHHELTCHSRTPILETVGHISITSRSPNYEYHMSFQILGSQESIASNGARFGVEAKKLWLFEDDCANHERKCRTSISLILDTFLKHFLELKLCIPYVVSKLGKSGVQRFKRYMIWR</sequence>
<evidence type="ECO:0000313" key="2">
    <source>
        <dbReference type="EMBL" id="RVW13394.1"/>
    </source>
</evidence>
<organism evidence="2 3">
    <name type="scientific">Vitis vinifera</name>
    <name type="common">Grape</name>
    <dbReference type="NCBI Taxonomy" id="29760"/>
    <lineage>
        <taxon>Eukaryota</taxon>
        <taxon>Viridiplantae</taxon>
        <taxon>Streptophyta</taxon>
        <taxon>Embryophyta</taxon>
        <taxon>Tracheophyta</taxon>
        <taxon>Spermatophyta</taxon>
        <taxon>Magnoliopsida</taxon>
        <taxon>eudicotyledons</taxon>
        <taxon>Gunneridae</taxon>
        <taxon>Pentapetalae</taxon>
        <taxon>rosids</taxon>
        <taxon>Vitales</taxon>
        <taxon>Vitaceae</taxon>
        <taxon>Viteae</taxon>
        <taxon>Vitis</taxon>
    </lineage>
</organism>
<comment type="caution">
    <text evidence="2">The sequence shown here is derived from an EMBL/GenBank/DDBJ whole genome shotgun (WGS) entry which is preliminary data.</text>
</comment>
<feature type="compositionally biased region" description="Basic and acidic residues" evidence="1">
    <location>
        <begin position="49"/>
        <end position="69"/>
    </location>
</feature>
<reference evidence="2 3" key="1">
    <citation type="journal article" date="2018" name="PLoS Genet.">
        <title>Population sequencing reveals clonal diversity and ancestral inbreeding in the grapevine cultivar Chardonnay.</title>
        <authorList>
            <person name="Roach M.J."/>
            <person name="Johnson D.L."/>
            <person name="Bohlmann J."/>
            <person name="van Vuuren H.J."/>
            <person name="Jones S.J."/>
            <person name="Pretorius I.S."/>
            <person name="Schmidt S.A."/>
            <person name="Borneman A.R."/>
        </authorList>
    </citation>
    <scope>NUCLEOTIDE SEQUENCE [LARGE SCALE GENOMIC DNA]</scope>
    <source>
        <strain evidence="3">cv. Chardonnay</strain>
        <tissue evidence="2">Leaf</tissue>
    </source>
</reference>
<evidence type="ECO:0000313" key="3">
    <source>
        <dbReference type="Proteomes" id="UP000288805"/>
    </source>
</evidence>